<name>K9XPQ7_STAC7</name>
<gene>
    <name evidence="3" type="ordered locus">Sta7437_0021</name>
</gene>
<dbReference type="InterPro" id="IPR025194">
    <property type="entry name" value="RodZ-like_C"/>
</dbReference>
<reference evidence="4" key="1">
    <citation type="journal article" date="2013" name="Proc. Natl. Acad. Sci. U.S.A.">
        <title>Improving the coverage of the cyanobacterial phylum using diversity-driven genome sequencing.</title>
        <authorList>
            <person name="Shih P.M."/>
            <person name="Wu D."/>
            <person name="Latifi A."/>
            <person name="Axen S.D."/>
            <person name="Fewer D.P."/>
            <person name="Talla E."/>
            <person name="Calteau A."/>
            <person name="Cai F."/>
            <person name="Tandeau de Marsac N."/>
            <person name="Rippka R."/>
            <person name="Herdman M."/>
            <person name="Sivonen K."/>
            <person name="Coursin T."/>
            <person name="Laurent T."/>
            <person name="Goodwin L."/>
            <person name="Nolan M."/>
            <person name="Davenport K.W."/>
            <person name="Han C.S."/>
            <person name="Rubin E.M."/>
            <person name="Eisen J.A."/>
            <person name="Woyke T."/>
            <person name="Gugger M."/>
            <person name="Kerfeld C.A."/>
        </authorList>
    </citation>
    <scope>NUCLEOTIDE SEQUENCE [LARGE SCALE GENOMIC DNA]</scope>
    <source>
        <strain evidence="4">ATCC 29371 / PCC 7437</strain>
    </source>
</reference>
<dbReference type="HOGENOM" id="CLU_047530_1_1_3"/>
<proteinExistence type="predicted"/>
<organism evidence="3 4">
    <name type="scientific">Stanieria cyanosphaera (strain ATCC 29371 / PCC 7437)</name>
    <dbReference type="NCBI Taxonomy" id="111780"/>
    <lineage>
        <taxon>Bacteria</taxon>
        <taxon>Bacillati</taxon>
        <taxon>Cyanobacteriota</taxon>
        <taxon>Cyanophyceae</taxon>
        <taxon>Pleurocapsales</taxon>
        <taxon>Dermocarpellaceae</taxon>
        <taxon>Stanieria</taxon>
    </lineage>
</organism>
<dbReference type="AlphaFoldDB" id="K9XPQ7"/>
<feature type="transmembrane region" description="Helical" evidence="1">
    <location>
        <begin position="123"/>
        <end position="142"/>
    </location>
</feature>
<dbReference type="eggNOG" id="COG1426">
    <property type="taxonomic scope" value="Bacteria"/>
</dbReference>
<dbReference type="InterPro" id="IPR010982">
    <property type="entry name" value="Lambda_DNA-bd_dom_sf"/>
</dbReference>
<dbReference type="STRING" id="111780.Sta7437_0021"/>
<dbReference type="EMBL" id="CP003653">
    <property type="protein sequence ID" value="AFZ33647.1"/>
    <property type="molecule type" value="Genomic_DNA"/>
</dbReference>
<dbReference type="OrthoDB" id="422634at2"/>
<dbReference type="PANTHER" id="PTHR34475">
    <property type="match status" value="1"/>
</dbReference>
<evidence type="ECO:0000256" key="1">
    <source>
        <dbReference type="SAM" id="Phobius"/>
    </source>
</evidence>
<keyword evidence="1" id="KW-0472">Membrane</keyword>
<keyword evidence="4" id="KW-1185">Reference proteome</keyword>
<evidence type="ECO:0000313" key="4">
    <source>
        <dbReference type="Proteomes" id="UP000010473"/>
    </source>
</evidence>
<dbReference type="PANTHER" id="PTHR34475:SF1">
    <property type="entry name" value="CYTOSKELETON PROTEIN RODZ"/>
    <property type="match status" value="1"/>
</dbReference>
<dbReference type="Pfam" id="PF13464">
    <property type="entry name" value="RodZ_C"/>
    <property type="match status" value="1"/>
</dbReference>
<dbReference type="Gene3D" id="1.10.260.40">
    <property type="entry name" value="lambda repressor-like DNA-binding domains"/>
    <property type="match status" value="1"/>
</dbReference>
<dbReference type="KEGG" id="scs:Sta7437_0021"/>
<dbReference type="InterPro" id="IPR050400">
    <property type="entry name" value="Bact_Cytoskel_RodZ"/>
</dbReference>
<keyword evidence="1" id="KW-1133">Transmembrane helix</keyword>
<evidence type="ECO:0000313" key="3">
    <source>
        <dbReference type="EMBL" id="AFZ33647.1"/>
    </source>
</evidence>
<dbReference type="GO" id="GO:0003677">
    <property type="term" value="F:DNA binding"/>
    <property type="evidence" value="ECO:0007669"/>
    <property type="project" value="InterPro"/>
</dbReference>
<dbReference type="Proteomes" id="UP000010473">
    <property type="component" value="Chromosome"/>
</dbReference>
<sequence>MKQDNTNIQIEQQKKLKKIGAELQAIRLERGVSLETISSQTLISIRILKAIESGDVQELPEPIYIQALVKKFAATIHAEIDLDLTTIPTSPKRGVFAPPKSVVKRKSFWGRSLFPFQLRSTHLYLLYIAVIGASLGIITGLVERPTIVQNTQVKELIPNSSSVAIENTNQNNQSLSISKVVSESDKSVVVDITLKDRCWLKVMVDGEIDFEGILPKGTHRTWVGNEQITLRAGNAGGVVVTFNDGQKKILGQPGQVQEVTYKNREI</sequence>
<accession>K9XPQ7</accession>
<protein>
    <recommendedName>
        <fullName evidence="2">Cytoskeleton protein RodZ-like C-terminal domain-containing protein</fullName>
    </recommendedName>
</protein>
<dbReference type="Pfam" id="PF13413">
    <property type="entry name" value="HTH_25"/>
    <property type="match status" value="1"/>
</dbReference>
<feature type="domain" description="Cytoskeleton protein RodZ-like C-terminal" evidence="2">
    <location>
        <begin position="192"/>
        <end position="260"/>
    </location>
</feature>
<keyword evidence="1" id="KW-0812">Transmembrane</keyword>
<dbReference type="RefSeq" id="WP_015191320.1">
    <property type="nucleotide sequence ID" value="NC_019748.1"/>
</dbReference>
<evidence type="ECO:0000259" key="2">
    <source>
        <dbReference type="Pfam" id="PF13464"/>
    </source>
</evidence>